<keyword evidence="2" id="KW-1185">Reference proteome</keyword>
<evidence type="ECO:0000313" key="1">
    <source>
        <dbReference type="EMBL" id="AKL95733.1"/>
    </source>
</evidence>
<sequence>MSLFQFLASDILLKEVKNPYIEFISINEALKRDIKLSDFIINDTKLDRDKKSILICDKEEHLDEMEINHDMYYSSEYAKEYSSKQYFSELKWRYTELRAKKLIDYLKEQLQISDEIEIWSIWLGEHKSANVESININELNIADLEFLHDHETPKCLVIKK</sequence>
<dbReference type="AlphaFoldDB" id="A0A0D8IBX1"/>
<name>A0A0D8IBX1_9CLOT</name>
<organism evidence="1 2">
    <name type="scientific">Clostridium aceticum</name>
    <dbReference type="NCBI Taxonomy" id="84022"/>
    <lineage>
        <taxon>Bacteria</taxon>
        <taxon>Bacillati</taxon>
        <taxon>Bacillota</taxon>
        <taxon>Clostridia</taxon>
        <taxon>Eubacteriales</taxon>
        <taxon>Clostridiaceae</taxon>
        <taxon>Clostridium</taxon>
    </lineage>
</organism>
<dbReference type="Proteomes" id="UP000035704">
    <property type="component" value="Chromosome"/>
</dbReference>
<dbReference type="PATRIC" id="fig|84022.5.peg.418"/>
<dbReference type="RefSeq" id="WP_044824978.1">
    <property type="nucleotide sequence ID" value="NZ_CP009687.1"/>
</dbReference>
<dbReference type="KEGG" id="cace:CACET_c22870"/>
<dbReference type="EMBL" id="CP009687">
    <property type="protein sequence ID" value="AKL95733.1"/>
    <property type="molecule type" value="Genomic_DNA"/>
</dbReference>
<accession>A0A0D8IBX1</accession>
<evidence type="ECO:0000313" key="2">
    <source>
        <dbReference type="Proteomes" id="UP000035704"/>
    </source>
</evidence>
<protein>
    <submittedName>
        <fullName evidence="1">Uncharacterized protein</fullName>
    </submittedName>
</protein>
<gene>
    <name evidence="1" type="ORF">CACET_c22870</name>
</gene>
<dbReference type="OrthoDB" id="1797524at2"/>
<proteinExistence type="predicted"/>
<reference evidence="1 2" key="1">
    <citation type="submission" date="2014-10" db="EMBL/GenBank/DDBJ databases">
        <title>Genome sequence of Clostridium aceticum DSM 1496.</title>
        <authorList>
            <person name="Poehlein A."/>
            <person name="Schiel-Bengelsdorf B."/>
            <person name="Gottschalk G."/>
            <person name="Duerre P."/>
            <person name="Daniel R."/>
        </authorList>
    </citation>
    <scope>NUCLEOTIDE SEQUENCE [LARGE SCALE GENOMIC DNA]</scope>
    <source>
        <strain evidence="1 2">DSM 1496</strain>
    </source>
</reference>